<dbReference type="PANTHER" id="PTHR37984">
    <property type="entry name" value="PROTEIN CBG26694"/>
    <property type="match status" value="1"/>
</dbReference>
<dbReference type="Proteomes" id="UP000740883">
    <property type="component" value="Unassembled WGS sequence"/>
</dbReference>
<dbReference type="Gene3D" id="3.10.10.10">
    <property type="entry name" value="HIV Type 1 Reverse Transcriptase, subunit A, domain 1"/>
    <property type="match status" value="1"/>
</dbReference>
<keyword evidence="2" id="KW-1185">Reference proteome</keyword>
<dbReference type="SUPFAM" id="SSF56672">
    <property type="entry name" value="DNA/RNA polymerases"/>
    <property type="match status" value="1"/>
</dbReference>
<name>A0A9P6KXQ0_9MICR</name>
<dbReference type="EMBL" id="SBJO01000270">
    <property type="protein sequence ID" value="KAF9761708.1"/>
    <property type="molecule type" value="Genomic_DNA"/>
</dbReference>
<proteinExistence type="predicted"/>
<gene>
    <name evidence="1" type="primary">pol_220</name>
    <name evidence="1" type="ORF">NGRA_2443</name>
</gene>
<evidence type="ECO:0000313" key="1">
    <source>
        <dbReference type="EMBL" id="KAF9761708.1"/>
    </source>
</evidence>
<protein>
    <submittedName>
        <fullName evidence="1">Retrovirus-related Pol polyprotein from transposon</fullName>
    </submittedName>
</protein>
<sequence length="105" mass="12295">MPTSVQKTSPKHEEIYKEYKEIFKEEITETNICKAQFHKIDTADDQPGFQKNFRVPMHFETPISEEIDKNLRLGIIRPSNSPWCSRIVPVTKPDVSLRMCIDYLP</sequence>
<reference evidence="1 2" key="1">
    <citation type="journal article" date="2020" name="Genome Biol. Evol.">
        <title>Comparative genomics of strictly vertically transmitted, feminizing microsporidia endosymbionts of amphipod crustaceans.</title>
        <authorList>
            <person name="Cormier A."/>
            <person name="Chebbi M.A."/>
            <person name="Giraud I."/>
            <person name="Wattier R."/>
            <person name="Teixeira M."/>
            <person name="Gilbert C."/>
            <person name="Rigaud T."/>
            <person name="Cordaux R."/>
        </authorList>
    </citation>
    <scope>NUCLEOTIDE SEQUENCE [LARGE SCALE GENOMIC DNA]</scope>
    <source>
        <strain evidence="1 2">Ou3-Ou53</strain>
    </source>
</reference>
<dbReference type="OrthoDB" id="5599418at2759"/>
<organism evidence="1 2">
    <name type="scientific">Nosema granulosis</name>
    <dbReference type="NCBI Taxonomy" id="83296"/>
    <lineage>
        <taxon>Eukaryota</taxon>
        <taxon>Fungi</taxon>
        <taxon>Fungi incertae sedis</taxon>
        <taxon>Microsporidia</taxon>
        <taxon>Nosematidae</taxon>
        <taxon>Nosema</taxon>
    </lineage>
</organism>
<dbReference type="AlphaFoldDB" id="A0A9P6KXQ0"/>
<dbReference type="InterPro" id="IPR050951">
    <property type="entry name" value="Retrovirus_Pol_polyprotein"/>
</dbReference>
<accession>A0A9P6KXQ0</accession>
<dbReference type="InterPro" id="IPR043502">
    <property type="entry name" value="DNA/RNA_pol_sf"/>
</dbReference>
<comment type="caution">
    <text evidence="1">The sequence shown here is derived from an EMBL/GenBank/DDBJ whole genome shotgun (WGS) entry which is preliminary data.</text>
</comment>
<evidence type="ECO:0000313" key="2">
    <source>
        <dbReference type="Proteomes" id="UP000740883"/>
    </source>
</evidence>
<dbReference type="PANTHER" id="PTHR37984:SF5">
    <property type="entry name" value="PROTEIN NYNRIN-LIKE"/>
    <property type="match status" value="1"/>
</dbReference>